<dbReference type="AlphaFoldDB" id="A0A7K1YD30"/>
<keyword evidence="1" id="KW-0472">Membrane</keyword>
<dbReference type="InterPro" id="IPR035287">
    <property type="entry name" value="DUF5362"/>
</dbReference>
<gene>
    <name evidence="2" type="ORF">GS399_16070</name>
</gene>
<feature type="transmembrane region" description="Helical" evidence="1">
    <location>
        <begin position="74"/>
        <end position="92"/>
    </location>
</feature>
<evidence type="ECO:0000313" key="2">
    <source>
        <dbReference type="EMBL" id="MXV52492.1"/>
    </source>
</evidence>
<sequence length="159" mass="17644">MESNHLQDDDNQEFPDMKFNDTIQYYVYEAAKWAKILSIVGFCIIGLIVVFALFIGSVLTFLGKFGGGMMPANVSAGSLTVAYLFMAAIYFFPTLYLYQFASNARDGVGYNSEAQLTEAFSKLKSFFKFWGVFTLIIIGFYAILFLFIMIGGVGAALGQ</sequence>
<keyword evidence="3" id="KW-1185">Reference proteome</keyword>
<dbReference type="EMBL" id="WVHT01000008">
    <property type="protein sequence ID" value="MXV52492.1"/>
    <property type="molecule type" value="Genomic_DNA"/>
</dbReference>
<proteinExistence type="predicted"/>
<evidence type="ECO:0000313" key="3">
    <source>
        <dbReference type="Proteomes" id="UP000466586"/>
    </source>
</evidence>
<evidence type="ECO:0000256" key="1">
    <source>
        <dbReference type="SAM" id="Phobius"/>
    </source>
</evidence>
<dbReference type="RefSeq" id="WP_160845672.1">
    <property type="nucleotide sequence ID" value="NZ_WVHT01000008.1"/>
</dbReference>
<keyword evidence="1" id="KW-0812">Transmembrane</keyword>
<reference evidence="2 3" key="1">
    <citation type="submission" date="2019-11" db="EMBL/GenBank/DDBJ databases">
        <title>Pedobacter sp. HMF7647 Genome sequencing and assembly.</title>
        <authorList>
            <person name="Kang H."/>
            <person name="Kim H."/>
            <person name="Joh K."/>
        </authorList>
    </citation>
    <scope>NUCLEOTIDE SEQUENCE [LARGE SCALE GENOMIC DNA]</scope>
    <source>
        <strain evidence="2 3">HMF7647</strain>
    </source>
</reference>
<evidence type="ECO:0008006" key="4">
    <source>
        <dbReference type="Google" id="ProtNLM"/>
    </source>
</evidence>
<feature type="transmembrane region" description="Helical" evidence="1">
    <location>
        <begin position="36"/>
        <end position="62"/>
    </location>
</feature>
<name>A0A7K1YD30_9SPHI</name>
<feature type="transmembrane region" description="Helical" evidence="1">
    <location>
        <begin position="129"/>
        <end position="157"/>
    </location>
</feature>
<comment type="caution">
    <text evidence="2">The sequence shown here is derived from an EMBL/GenBank/DDBJ whole genome shotgun (WGS) entry which is preliminary data.</text>
</comment>
<dbReference type="Proteomes" id="UP000466586">
    <property type="component" value="Unassembled WGS sequence"/>
</dbReference>
<dbReference type="Pfam" id="PF17319">
    <property type="entry name" value="DUF5362"/>
    <property type="match status" value="1"/>
</dbReference>
<organism evidence="2 3">
    <name type="scientific">Hufsiella arboris</name>
    <dbReference type="NCBI Taxonomy" id="2695275"/>
    <lineage>
        <taxon>Bacteria</taxon>
        <taxon>Pseudomonadati</taxon>
        <taxon>Bacteroidota</taxon>
        <taxon>Sphingobacteriia</taxon>
        <taxon>Sphingobacteriales</taxon>
        <taxon>Sphingobacteriaceae</taxon>
        <taxon>Hufsiella</taxon>
    </lineage>
</organism>
<protein>
    <recommendedName>
        <fullName evidence="4">DUF5362 domain-containing protein</fullName>
    </recommendedName>
</protein>
<keyword evidence="1" id="KW-1133">Transmembrane helix</keyword>
<accession>A0A7K1YD30</accession>